<comment type="similarity">
    <text evidence="1">Belongs to the glycosyltransferase 8 family. Glycogenin subfamily.</text>
</comment>
<dbReference type="OrthoDB" id="2014201at2759"/>
<evidence type="ECO:0000256" key="3">
    <source>
        <dbReference type="SAM" id="MobiDB-lite"/>
    </source>
</evidence>
<dbReference type="InterPro" id="IPR029044">
    <property type="entry name" value="Nucleotide-diphossugar_trans"/>
</dbReference>
<feature type="compositionally biased region" description="Polar residues" evidence="3">
    <location>
        <begin position="729"/>
        <end position="741"/>
    </location>
</feature>
<organism evidence="4 5">
    <name type="scientific">Rhynchophorus ferrugineus</name>
    <name type="common">Red palm weevil</name>
    <name type="synonym">Curculio ferrugineus</name>
    <dbReference type="NCBI Taxonomy" id="354439"/>
    <lineage>
        <taxon>Eukaryota</taxon>
        <taxon>Metazoa</taxon>
        <taxon>Ecdysozoa</taxon>
        <taxon>Arthropoda</taxon>
        <taxon>Hexapoda</taxon>
        <taxon>Insecta</taxon>
        <taxon>Pterygota</taxon>
        <taxon>Neoptera</taxon>
        <taxon>Endopterygota</taxon>
        <taxon>Coleoptera</taxon>
        <taxon>Polyphaga</taxon>
        <taxon>Cucujiformia</taxon>
        <taxon>Curculionidae</taxon>
        <taxon>Dryophthorinae</taxon>
        <taxon>Rhynchophorus</taxon>
    </lineage>
</organism>
<evidence type="ECO:0000313" key="5">
    <source>
        <dbReference type="Proteomes" id="UP000625711"/>
    </source>
</evidence>
<dbReference type="Proteomes" id="UP000625711">
    <property type="component" value="Unassembled WGS sequence"/>
</dbReference>
<feature type="compositionally biased region" description="Low complexity" evidence="3">
    <location>
        <begin position="441"/>
        <end position="454"/>
    </location>
</feature>
<proteinExistence type="inferred from homology"/>
<dbReference type="FunFam" id="3.90.550.10:FF:000085">
    <property type="entry name" value="Glycogenin, isoform B"/>
    <property type="match status" value="1"/>
</dbReference>
<accession>A0A834J3D0</accession>
<dbReference type="InterPro" id="IPR002495">
    <property type="entry name" value="Glyco_trans_8"/>
</dbReference>
<feature type="compositionally biased region" description="Low complexity" evidence="3">
    <location>
        <begin position="792"/>
        <end position="805"/>
    </location>
</feature>
<sequence>MGGFAWVTLATNDSYSLGALVLAHSLKQSGTVHQLAVLVTPGVTNAMREKLASVFNLVQDVNILDSRDEANLRLLKRPELGVTFTKLHCWRLTQYKKCVFLDADTLVLQNSDELFDREELSAAPDVGWPDCFNSGVFVYRPSLETYDKLIAFALEKGSFDGGDQGLLNLFFSDWAHKDISKHLPFIYNLCSTACYSYLPAYKQFGSNAKIIHFIGASKPWLQYFNTETRQVQPSGDVSHLQDVLQRWWNIFCSLIHPQLSPAMPQGQSQYGVSQSYNPPQYVPPPVNPTSSADDYENAWDPWDEYDQKLAQNSHYINVSTHYDQNQPFESLNTCASVAESPTIHSQSQSYNTCSTQNNCSYEPPQPVHHYIHREPTPPPPPVYHHVEHQVEHHHHQPEVHHYVPQIHQECNQYQEHPPHYSHNQHHHQSNVNQSHEHQTFESGNSHSVHSESSVPTAERPRSPDCSSSVPILPKECEATTTVSNDISLSNTIEESTQEGDAGLAGAFAQLTLGVPRTQEQEAFESLLRKQAWEVGNIDYLGRDSFENIWSKITETLNAGASAPPPPPAAAPAESQSQSAPAQEEAKPDEPPIIPVDIPTDSSTSLDNKTLESAEPIPVVETIKPDTTEPESQAVPPPEPIPEVTETEKPTPPPVSEQIVEKEVVPVLSPELKSSEKTADQTATVSVSQVSEPTAKVPDALKETVSVAKAPAEIPKQTESSDSPIEVTPEKTTASAPAPQTSEKTESQPVSKTTKVIKKVASKSAAKEVPDTVSPKEAPSKATPPAAEKPKQTTSGTAEASEATSAPTPPPRKTDKPKKIVTKPKK</sequence>
<feature type="region of interest" description="Disordered" evidence="3">
    <location>
        <begin position="557"/>
        <end position="825"/>
    </location>
</feature>
<dbReference type="GO" id="GO:0008466">
    <property type="term" value="F:glycogenin glucosyltransferase activity"/>
    <property type="evidence" value="ECO:0007669"/>
    <property type="project" value="UniProtKB-EC"/>
</dbReference>
<comment type="caution">
    <text evidence="4">The sequence shown here is derived from an EMBL/GenBank/DDBJ whole genome shotgun (WGS) entry which is preliminary data.</text>
</comment>
<reference evidence="4" key="1">
    <citation type="submission" date="2020-08" db="EMBL/GenBank/DDBJ databases">
        <title>Genome sequencing and assembly of the red palm weevil Rhynchophorus ferrugineus.</title>
        <authorList>
            <person name="Dias G.B."/>
            <person name="Bergman C.M."/>
            <person name="Manee M."/>
        </authorList>
    </citation>
    <scope>NUCLEOTIDE SEQUENCE</scope>
    <source>
        <strain evidence="4">AA-2017</strain>
        <tissue evidence="4">Whole larva</tissue>
    </source>
</reference>
<dbReference type="GO" id="GO:0005978">
    <property type="term" value="P:glycogen biosynthetic process"/>
    <property type="evidence" value="ECO:0007669"/>
    <property type="project" value="UniProtKB-ARBA"/>
</dbReference>
<dbReference type="CDD" id="cd02537">
    <property type="entry name" value="GT8_Glycogenin"/>
    <property type="match status" value="1"/>
</dbReference>
<dbReference type="EMBL" id="JAACXV010000013">
    <property type="protein sequence ID" value="KAF7287457.1"/>
    <property type="molecule type" value="Genomic_DNA"/>
</dbReference>
<gene>
    <name evidence="4" type="ORF">GWI33_001425</name>
</gene>
<dbReference type="InterPro" id="IPR050587">
    <property type="entry name" value="GNT1/Glycosyltrans_8"/>
</dbReference>
<feature type="region of interest" description="Disordered" evidence="3">
    <location>
        <begin position="415"/>
        <end position="472"/>
    </location>
</feature>
<evidence type="ECO:0000256" key="2">
    <source>
        <dbReference type="ARBA" id="ARBA00038934"/>
    </source>
</evidence>
<dbReference type="Gene3D" id="3.90.550.10">
    <property type="entry name" value="Spore Coat Polysaccharide Biosynthesis Protein SpsA, Chain A"/>
    <property type="match status" value="1"/>
</dbReference>
<dbReference type="AlphaFoldDB" id="A0A834J3D0"/>
<dbReference type="SUPFAM" id="SSF53448">
    <property type="entry name" value="Nucleotide-diphospho-sugar transferases"/>
    <property type="match status" value="1"/>
</dbReference>
<protein>
    <recommendedName>
        <fullName evidence="2">glycogenin glucosyltransferase</fullName>
        <ecNumber evidence="2">2.4.1.186</ecNumber>
    </recommendedName>
</protein>
<dbReference type="EC" id="2.4.1.186" evidence="2"/>
<evidence type="ECO:0000256" key="1">
    <source>
        <dbReference type="ARBA" id="ARBA00038162"/>
    </source>
</evidence>
<keyword evidence="5" id="KW-1185">Reference proteome</keyword>
<feature type="compositionally biased region" description="Polar residues" evidence="3">
    <location>
        <begin position="679"/>
        <end position="691"/>
    </location>
</feature>
<evidence type="ECO:0000313" key="4">
    <source>
        <dbReference type="EMBL" id="KAF7287457.1"/>
    </source>
</evidence>
<feature type="compositionally biased region" description="Low complexity" evidence="3">
    <location>
        <begin position="570"/>
        <end position="582"/>
    </location>
</feature>
<name>A0A834J3D0_RHYFE</name>
<dbReference type="PANTHER" id="PTHR11183">
    <property type="entry name" value="GLYCOGENIN SUBFAMILY MEMBER"/>
    <property type="match status" value="1"/>
</dbReference>
<dbReference type="Pfam" id="PF01501">
    <property type="entry name" value="Glyco_transf_8"/>
    <property type="match status" value="1"/>
</dbReference>
<feature type="region of interest" description="Disordered" evidence="3">
    <location>
        <begin position="364"/>
        <end position="384"/>
    </location>
</feature>